<reference evidence="6 7" key="1">
    <citation type="submission" date="2019-10" db="EMBL/GenBank/DDBJ databases">
        <title>Unraveling microbial dark matter from salterns through culturing: the case of the genus Halosegnis.</title>
        <authorList>
            <person name="Duran-Viseras A."/>
            <person name="Andrei A.-S."/>
            <person name="Vera-Gargallo B."/>
            <person name="Ghai R."/>
            <person name="Sanchez-Porro C."/>
            <person name="Ventosa A."/>
        </authorList>
    </citation>
    <scope>NUCLEOTIDE SEQUENCE [LARGE SCALE GENOMIC DNA]</scope>
    <source>
        <strain evidence="3 7">F17-44</strain>
        <strain evidence="4 8">F18-79</strain>
        <strain evidence="5 6">F19-13</strain>
    </source>
</reference>
<evidence type="ECO:0000259" key="2">
    <source>
        <dbReference type="PROSITE" id="PS50850"/>
    </source>
</evidence>
<protein>
    <submittedName>
        <fullName evidence="3">MFS transporter</fullName>
    </submittedName>
</protein>
<dbReference type="Proteomes" id="UP000326302">
    <property type="component" value="Unassembled WGS sequence"/>
</dbReference>
<organism evidence="3 7">
    <name type="scientific">Halosegnis rubeus</name>
    <dbReference type="NCBI Taxonomy" id="2212850"/>
    <lineage>
        <taxon>Archaea</taxon>
        <taxon>Methanobacteriati</taxon>
        <taxon>Methanobacteriota</taxon>
        <taxon>Stenosarchaea group</taxon>
        <taxon>Halobacteria</taxon>
        <taxon>Halobacteriales</taxon>
        <taxon>Natronomonadaceae</taxon>
        <taxon>Halosegnis</taxon>
    </lineage>
</organism>
<proteinExistence type="predicted"/>
<name>A0A5N5UBV0_9EURY</name>
<dbReference type="GO" id="GO:0022857">
    <property type="term" value="F:transmembrane transporter activity"/>
    <property type="evidence" value="ECO:0007669"/>
    <property type="project" value="InterPro"/>
</dbReference>
<feature type="transmembrane region" description="Helical" evidence="1">
    <location>
        <begin position="39"/>
        <end position="62"/>
    </location>
</feature>
<dbReference type="InterPro" id="IPR036259">
    <property type="entry name" value="MFS_trans_sf"/>
</dbReference>
<dbReference type="AlphaFoldDB" id="A0A5N5UBV0"/>
<feature type="domain" description="Major facilitator superfamily (MFS) profile" evidence="2">
    <location>
        <begin position="7"/>
        <end position="429"/>
    </location>
</feature>
<dbReference type="PANTHER" id="PTHR23518:SF2">
    <property type="entry name" value="MAJOR FACILITATOR SUPERFAMILY TRANSPORTER"/>
    <property type="match status" value="1"/>
</dbReference>
<dbReference type="RefSeq" id="WP_152120349.1">
    <property type="nucleotide sequence ID" value="NZ_QJOW01000003.1"/>
</dbReference>
<feature type="transmembrane region" description="Helical" evidence="1">
    <location>
        <begin position="160"/>
        <end position="181"/>
    </location>
</feature>
<dbReference type="Proteomes" id="UP000326865">
    <property type="component" value="Unassembled WGS sequence"/>
</dbReference>
<dbReference type="EMBL" id="QKKZ01000001">
    <property type="protein sequence ID" value="KAB7516403.1"/>
    <property type="molecule type" value="Genomic_DNA"/>
</dbReference>
<evidence type="ECO:0000313" key="3">
    <source>
        <dbReference type="EMBL" id="KAB7515351.1"/>
    </source>
</evidence>
<dbReference type="Proteomes" id="UP000326207">
    <property type="component" value="Unassembled WGS sequence"/>
</dbReference>
<evidence type="ECO:0000256" key="1">
    <source>
        <dbReference type="SAM" id="Phobius"/>
    </source>
</evidence>
<feature type="transmembrane region" description="Helical" evidence="1">
    <location>
        <begin position="74"/>
        <end position="97"/>
    </location>
</feature>
<keyword evidence="1" id="KW-1133">Transmembrane helix</keyword>
<feature type="transmembrane region" description="Helical" evidence="1">
    <location>
        <begin position="405"/>
        <end position="426"/>
    </location>
</feature>
<accession>A0A5N5UBV0</accession>
<dbReference type="InterPro" id="IPR011701">
    <property type="entry name" value="MFS"/>
</dbReference>
<evidence type="ECO:0000313" key="6">
    <source>
        <dbReference type="Proteomes" id="UP000326207"/>
    </source>
</evidence>
<comment type="caution">
    <text evidence="3">The sequence shown here is derived from an EMBL/GenBank/DDBJ whole genome shotgun (WGS) entry which is preliminary data.</text>
</comment>
<evidence type="ECO:0000313" key="4">
    <source>
        <dbReference type="EMBL" id="KAB7516403.1"/>
    </source>
</evidence>
<feature type="transmembrane region" description="Helical" evidence="1">
    <location>
        <begin position="136"/>
        <end position="154"/>
    </location>
</feature>
<dbReference type="Gene3D" id="1.20.1250.20">
    <property type="entry name" value="MFS general substrate transporter like domains"/>
    <property type="match status" value="2"/>
</dbReference>
<keyword evidence="8" id="KW-1185">Reference proteome</keyword>
<dbReference type="EMBL" id="QMDY01000004">
    <property type="protein sequence ID" value="KAB7517608.1"/>
    <property type="molecule type" value="Genomic_DNA"/>
</dbReference>
<gene>
    <name evidence="4" type="ORF">DM867_04615</name>
    <name evidence="3" type="ORF">DMP03_09000</name>
    <name evidence="5" type="ORF">DP108_08505</name>
</gene>
<dbReference type="Pfam" id="PF07690">
    <property type="entry name" value="MFS_1"/>
    <property type="match status" value="1"/>
</dbReference>
<dbReference type="PROSITE" id="PS50850">
    <property type="entry name" value="MFS"/>
    <property type="match status" value="1"/>
</dbReference>
<feature type="transmembrane region" description="Helical" evidence="1">
    <location>
        <begin position="271"/>
        <end position="290"/>
    </location>
</feature>
<keyword evidence="1" id="KW-0472">Membrane</keyword>
<evidence type="ECO:0000313" key="7">
    <source>
        <dbReference type="Proteomes" id="UP000326302"/>
    </source>
</evidence>
<evidence type="ECO:0000313" key="8">
    <source>
        <dbReference type="Proteomes" id="UP000326865"/>
    </source>
</evidence>
<accession>A0A5N5UGL0</accession>
<dbReference type="OrthoDB" id="117970at2157"/>
<keyword evidence="1" id="KW-0812">Transmembrane</keyword>
<dbReference type="PANTHER" id="PTHR23518">
    <property type="entry name" value="C-METHYLTRANSFERASE"/>
    <property type="match status" value="1"/>
</dbReference>
<accession>A0A5N5UCQ8</accession>
<dbReference type="SUPFAM" id="SSF103473">
    <property type="entry name" value="MFS general substrate transporter"/>
    <property type="match status" value="1"/>
</dbReference>
<dbReference type="InterPro" id="IPR020846">
    <property type="entry name" value="MFS_dom"/>
</dbReference>
<dbReference type="EMBL" id="QJOW01000003">
    <property type="protein sequence ID" value="KAB7515351.1"/>
    <property type="molecule type" value="Genomic_DNA"/>
</dbReference>
<evidence type="ECO:0000313" key="5">
    <source>
        <dbReference type="EMBL" id="KAB7517608.1"/>
    </source>
</evidence>
<feature type="transmembrane region" description="Helical" evidence="1">
    <location>
        <begin position="12"/>
        <end position="33"/>
    </location>
</feature>
<sequence>MNDDRLQFLSLYLVRFAGGFGLAALTTLLPTYINLYDPSALLLGLFTSGYTLASTLAIVPFAWGGDAGDKRTALVVAIGIATLAYTAFAFVSGSWQFVGARAMQGFAATGASLLSLSLVGELAPTGGRANHIGKANAARLASGIVGALSVGALYEVYGFQTVYAVLVALLVVSMVAVVLFVRPDPVRIEGFPFSSLSVNERLRTLTTFRGQYAVAVTLVRTWVPIYAGVEVAQGGLAYAPFAVGVVITAERGANMLFQPYTGRLSDRFGRAAFIALGGTGYGAIALAVPFTPGVGSVLALPPGIPGMEWLAATAPVKWVGVEAAVAGLGNLSPAFLPLIACNALLGIADAFREPASMALFADEGENTEGGGVASSFGIREFVWRPGSIGAPFVGGWLQTNVGIDWVFYLGGGAAFAAVAVFVLVLASQHGAGALRRW</sequence>